<accession>N9F3K3</accession>
<comment type="caution">
    <text evidence="1">The sequence shown here is derived from an EMBL/GenBank/DDBJ whole genome shotgun (WGS) entry which is preliminary data.</text>
</comment>
<dbReference type="RefSeq" id="WP_005082415.1">
    <property type="nucleotide sequence ID" value="NZ_ASYX01000041.1"/>
</dbReference>
<name>N9F3K3_ACIHA</name>
<dbReference type="PATRIC" id="fig|1217659.3.peg.2089"/>
<reference evidence="1 2" key="1">
    <citation type="submission" date="2013-02" db="EMBL/GenBank/DDBJ databases">
        <title>The Genome Sequence of Acinetobacter haemolyticus CIP 64.3.</title>
        <authorList>
            <consortium name="The Broad Institute Genome Sequencing Platform"/>
            <consortium name="The Broad Institute Genome Sequencing Center for Infectious Disease"/>
            <person name="Cerqueira G."/>
            <person name="Feldgarden M."/>
            <person name="Courvalin P."/>
            <person name="Perichon B."/>
            <person name="Grillot-Courvalin C."/>
            <person name="Clermont D."/>
            <person name="Rocha E."/>
            <person name="Yoon E.-J."/>
            <person name="Nemec A."/>
            <person name="Walker B."/>
            <person name="Young S.K."/>
            <person name="Zeng Q."/>
            <person name="Gargeya S."/>
            <person name="Fitzgerald M."/>
            <person name="Haas B."/>
            <person name="Abouelleil A."/>
            <person name="Alvarado L."/>
            <person name="Arachchi H.M."/>
            <person name="Berlin A.M."/>
            <person name="Chapman S.B."/>
            <person name="Dewar J."/>
            <person name="Goldberg J."/>
            <person name="Griggs A."/>
            <person name="Gujja S."/>
            <person name="Hansen M."/>
            <person name="Howarth C."/>
            <person name="Imamovic A."/>
            <person name="Larimer J."/>
            <person name="McCowan C."/>
            <person name="Murphy C."/>
            <person name="Neiman D."/>
            <person name="Pearson M."/>
            <person name="Priest M."/>
            <person name="Roberts A."/>
            <person name="Saif S."/>
            <person name="Shea T."/>
            <person name="Sisk P."/>
            <person name="Sykes S."/>
            <person name="Wortman J."/>
            <person name="Nusbaum C."/>
            <person name="Birren B."/>
        </authorList>
    </citation>
    <scope>NUCLEOTIDE SEQUENCE [LARGE SCALE GENOMIC DNA]</scope>
    <source>
        <strain evidence="1 2">CIP 64.3</strain>
    </source>
</reference>
<evidence type="ECO:0000313" key="1">
    <source>
        <dbReference type="EMBL" id="ENW17413.1"/>
    </source>
</evidence>
<keyword evidence="2" id="KW-1185">Reference proteome</keyword>
<dbReference type="EMBL" id="APQQ01000023">
    <property type="protein sequence ID" value="ENW17413.1"/>
    <property type="molecule type" value="Genomic_DNA"/>
</dbReference>
<dbReference type="HOGENOM" id="CLU_1514751_0_0_6"/>
<sequence>MEEKIDLLSATEIEIAKYCFFNTTNLQKGKIKKFCQKIRENSVQIKGKRAKQPIEISKISFNAASDIHLLHVANMMDGEYLDEKKQDCWVVTTDKKLAAFCELFHQVSIDGVLQPYAIATVPDEMIDSEYWQSANEYFALKSINRRAHHLSTKIDLDKLLLVVNDAVDKIERDFKYL</sequence>
<protein>
    <submittedName>
        <fullName evidence="1">Uncharacterized protein</fullName>
    </submittedName>
</protein>
<dbReference type="Proteomes" id="UP000017667">
    <property type="component" value="Unassembled WGS sequence"/>
</dbReference>
<organism evidence="1 2">
    <name type="scientific">Acinetobacter haemolyticus CIP 64.3 = MTCC 9819</name>
    <dbReference type="NCBI Taxonomy" id="1217659"/>
    <lineage>
        <taxon>Bacteria</taxon>
        <taxon>Pseudomonadati</taxon>
        <taxon>Pseudomonadota</taxon>
        <taxon>Gammaproteobacteria</taxon>
        <taxon>Moraxellales</taxon>
        <taxon>Moraxellaceae</taxon>
        <taxon>Acinetobacter</taxon>
    </lineage>
</organism>
<evidence type="ECO:0000313" key="2">
    <source>
        <dbReference type="Proteomes" id="UP000017667"/>
    </source>
</evidence>
<gene>
    <name evidence="1" type="ORF">F927_02123</name>
</gene>
<proteinExistence type="predicted"/>
<dbReference type="AlphaFoldDB" id="N9F3K3"/>